<evidence type="ECO:0008006" key="3">
    <source>
        <dbReference type="Google" id="ProtNLM"/>
    </source>
</evidence>
<sequence>MVDLTSPEILTAEIPATKISDDPDAEYAIDSTANSRDYYGNRVTVRKQREINEEDNRSFRDRRAKEDQRIASLRAIFPVAFSIPQEVYTKAAKDHKSLTEAECALLRSRDDLYGRALADPDSLTRGERYQILALLRLHPGHQGRKGLSGW</sequence>
<accession>A0ABR3ZBA1</accession>
<name>A0ABR3ZBA1_9PEZI</name>
<evidence type="ECO:0000313" key="1">
    <source>
        <dbReference type="EMBL" id="KAL1897955.1"/>
    </source>
</evidence>
<protein>
    <recommendedName>
        <fullName evidence="3">BHLH domain-containing protein</fullName>
    </recommendedName>
</protein>
<comment type="caution">
    <text evidence="1">The sequence shown here is derived from an EMBL/GenBank/DDBJ whole genome shotgun (WGS) entry which is preliminary data.</text>
</comment>
<organism evidence="1 2">
    <name type="scientific">Sporothrix stenoceras</name>
    <dbReference type="NCBI Taxonomy" id="5173"/>
    <lineage>
        <taxon>Eukaryota</taxon>
        <taxon>Fungi</taxon>
        <taxon>Dikarya</taxon>
        <taxon>Ascomycota</taxon>
        <taxon>Pezizomycotina</taxon>
        <taxon>Sordariomycetes</taxon>
        <taxon>Sordariomycetidae</taxon>
        <taxon>Ophiostomatales</taxon>
        <taxon>Ophiostomataceae</taxon>
        <taxon>Sporothrix</taxon>
    </lineage>
</organism>
<reference evidence="1 2" key="1">
    <citation type="journal article" date="2024" name="IMA Fungus">
        <title>IMA Genome - F19 : A genome assembly and annotation guide to empower mycologists, including annotated draft genome sequences of Ceratocystis pirilliformis, Diaporthe australafricana, Fusarium ophioides, Paecilomyces lecythidis, and Sporothrix stenoceras.</title>
        <authorList>
            <person name="Aylward J."/>
            <person name="Wilson A.M."/>
            <person name="Visagie C.M."/>
            <person name="Spraker J."/>
            <person name="Barnes I."/>
            <person name="Buitendag C."/>
            <person name="Ceriani C."/>
            <person name="Del Mar Angel L."/>
            <person name="du Plessis D."/>
            <person name="Fuchs T."/>
            <person name="Gasser K."/>
            <person name="Kramer D."/>
            <person name="Li W."/>
            <person name="Munsamy K."/>
            <person name="Piso A."/>
            <person name="Price J.L."/>
            <person name="Sonnekus B."/>
            <person name="Thomas C."/>
            <person name="van der Nest A."/>
            <person name="van Dijk A."/>
            <person name="van Heerden A."/>
            <person name="van Vuuren N."/>
            <person name="Yilmaz N."/>
            <person name="Duong T.A."/>
            <person name="van der Merwe N.A."/>
            <person name="Wingfield M.J."/>
            <person name="Wingfield B.D."/>
        </authorList>
    </citation>
    <scope>NUCLEOTIDE SEQUENCE [LARGE SCALE GENOMIC DNA]</scope>
    <source>
        <strain evidence="1 2">CMW 5346</strain>
    </source>
</reference>
<dbReference type="EMBL" id="JAWCUI010000017">
    <property type="protein sequence ID" value="KAL1897955.1"/>
    <property type="molecule type" value="Genomic_DNA"/>
</dbReference>
<proteinExistence type="predicted"/>
<dbReference type="Proteomes" id="UP001583186">
    <property type="component" value="Unassembled WGS sequence"/>
</dbReference>
<keyword evidence="2" id="KW-1185">Reference proteome</keyword>
<evidence type="ECO:0000313" key="2">
    <source>
        <dbReference type="Proteomes" id="UP001583186"/>
    </source>
</evidence>
<gene>
    <name evidence="1" type="ORF">Sste5346_003807</name>
</gene>